<evidence type="ECO:0000256" key="2">
    <source>
        <dbReference type="ARBA" id="ARBA00006213"/>
    </source>
</evidence>
<keyword evidence="4 7" id="KW-0812">Transmembrane</keyword>
<dbReference type="PANTHER" id="PTHR31376:SF10">
    <property type="entry name" value="PURINE PERMEASE 5-RELATED"/>
    <property type="match status" value="1"/>
</dbReference>
<dbReference type="Pfam" id="PF16913">
    <property type="entry name" value="PUNUT"/>
    <property type="match status" value="1"/>
</dbReference>
<keyword evidence="3 7" id="KW-0813">Transport</keyword>
<keyword evidence="5 7" id="KW-1133">Transmembrane helix</keyword>
<feature type="transmembrane region" description="Helical" evidence="7">
    <location>
        <begin position="192"/>
        <end position="213"/>
    </location>
</feature>
<dbReference type="PANTHER" id="PTHR31376">
    <property type="entry name" value="OS09G0467300 PROTEIN-RELATED"/>
    <property type="match status" value="1"/>
</dbReference>
<protein>
    <recommendedName>
        <fullName evidence="7">Probable purine permease</fullName>
    </recommendedName>
</protein>
<dbReference type="EMBL" id="CM035431">
    <property type="protein sequence ID" value="KAH7297040.1"/>
    <property type="molecule type" value="Genomic_DNA"/>
</dbReference>
<comment type="similarity">
    <text evidence="2 7">Belongs to the purine permeases (TC 2.A.7.14) family.</text>
</comment>
<evidence type="ECO:0000256" key="8">
    <source>
        <dbReference type="SAM" id="MobiDB-lite"/>
    </source>
</evidence>
<feature type="transmembrane region" description="Helical" evidence="7">
    <location>
        <begin position="234"/>
        <end position="254"/>
    </location>
</feature>
<feature type="transmembrane region" description="Helical" evidence="7">
    <location>
        <begin position="131"/>
        <end position="153"/>
    </location>
</feature>
<dbReference type="Proteomes" id="UP000825935">
    <property type="component" value="Chromosome 26"/>
</dbReference>
<accession>A0A8T2RM60</accession>
<feature type="region of interest" description="Disordered" evidence="8">
    <location>
        <begin position="369"/>
        <end position="388"/>
    </location>
</feature>
<feature type="transmembrane region" description="Helical" evidence="7">
    <location>
        <begin position="35"/>
        <end position="57"/>
    </location>
</feature>
<dbReference type="AlphaFoldDB" id="A0A8T2RM60"/>
<dbReference type="OMA" id="PISYWIL"/>
<proteinExistence type="inferred from homology"/>
<dbReference type="InterPro" id="IPR030182">
    <property type="entry name" value="PUP_plant"/>
</dbReference>
<dbReference type="SUPFAM" id="SSF103481">
    <property type="entry name" value="Multidrug resistance efflux transporter EmrE"/>
    <property type="match status" value="1"/>
</dbReference>
<keyword evidence="6 7" id="KW-0472">Membrane</keyword>
<feature type="transmembrane region" description="Helical" evidence="7">
    <location>
        <begin position="274"/>
        <end position="296"/>
    </location>
</feature>
<dbReference type="GO" id="GO:0016020">
    <property type="term" value="C:membrane"/>
    <property type="evidence" value="ECO:0007669"/>
    <property type="project" value="UniProtKB-SubCell"/>
</dbReference>
<feature type="transmembrane region" description="Helical" evidence="7">
    <location>
        <begin position="69"/>
        <end position="91"/>
    </location>
</feature>
<gene>
    <name evidence="9" type="ORF">KP509_26G050500</name>
</gene>
<sequence>MIMHPAYQYALQLFQGLQKELRECWNLCKTKSRGFWATLAFGYIAMLTAFPASSILSRLYYQDGGNRRWLVAWTAVAGWPLTGLALLPFYFKKGVLPTRPTWILLFAYAFIGFLSAADNLMYSWAYSYLPASTASLIASSSLAFTAFFAFCLIGKRMNAFTVNAIGIITAATVILALDSSSDRPTGVSEKQYVVGFVLDLGGSALHGLIFALSEMVFIKLLGRESTHVILEQQTMVSFFGFLFTTIGVVLSGDFSVMKAESQRFKHGPSAYYNVIVWSVISYQVGIVGSVAILYCASTLLAGVLNAVRVPITSIAAVIALHDPMNGFKVLSIVLTAWGFGSYVYGGFKERWAHKVALIVPSARHSDEHIEPAGSFEGDLELPLSNSGK</sequence>
<evidence type="ECO:0000256" key="5">
    <source>
        <dbReference type="ARBA" id="ARBA00022989"/>
    </source>
</evidence>
<name>A0A8T2RM60_CERRI</name>
<evidence type="ECO:0000256" key="4">
    <source>
        <dbReference type="ARBA" id="ARBA00022692"/>
    </source>
</evidence>
<evidence type="ECO:0000256" key="7">
    <source>
        <dbReference type="RuleBase" id="RU368015"/>
    </source>
</evidence>
<comment type="subcellular location">
    <subcellularLocation>
        <location evidence="1 7">Membrane</location>
        <topology evidence="1 7">Multi-pass membrane protein</topology>
    </subcellularLocation>
</comment>
<keyword evidence="10" id="KW-1185">Reference proteome</keyword>
<dbReference type="OrthoDB" id="1912676at2759"/>
<evidence type="ECO:0000313" key="9">
    <source>
        <dbReference type="EMBL" id="KAH7297041.1"/>
    </source>
</evidence>
<dbReference type="InterPro" id="IPR037185">
    <property type="entry name" value="EmrE-like"/>
</dbReference>
<comment type="caution">
    <text evidence="9">The sequence shown here is derived from an EMBL/GenBank/DDBJ whole genome shotgun (WGS) entry which is preliminary data.</text>
</comment>
<feature type="transmembrane region" description="Helical" evidence="7">
    <location>
        <begin position="327"/>
        <end position="347"/>
    </location>
</feature>
<evidence type="ECO:0000256" key="6">
    <source>
        <dbReference type="ARBA" id="ARBA00023136"/>
    </source>
</evidence>
<feature type="transmembrane region" description="Helical" evidence="7">
    <location>
        <begin position="160"/>
        <end position="177"/>
    </location>
</feature>
<evidence type="ECO:0000313" key="10">
    <source>
        <dbReference type="Proteomes" id="UP000825935"/>
    </source>
</evidence>
<dbReference type="EMBL" id="CM035431">
    <property type="protein sequence ID" value="KAH7297041.1"/>
    <property type="molecule type" value="Genomic_DNA"/>
</dbReference>
<evidence type="ECO:0000256" key="3">
    <source>
        <dbReference type="ARBA" id="ARBA00022448"/>
    </source>
</evidence>
<feature type="transmembrane region" description="Helical" evidence="7">
    <location>
        <begin position="103"/>
        <end position="125"/>
    </location>
</feature>
<reference evidence="9" key="1">
    <citation type="submission" date="2021-08" db="EMBL/GenBank/DDBJ databases">
        <title>WGS assembly of Ceratopteris richardii.</title>
        <authorList>
            <person name="Marchant D.B."/>
            <person name="Chen G."/>
            <person name="Jenkins J."/>
            <person name="Shu S."/>
            <person name="Leebens-Mack J."/>
            <person name="Grimwood J."/>
            <person name="Schmutz J."/>
            <person name="Soltis P."/>
            <person name="Soltis D."/>
            <person name="Chen Z.-H."/>
        </authorList>
    </citation>
    <scope>NUCLEOTIDE SEQUENCE</scope>
    <source>
        <strain evidence="9">Whitten #5841</strain>
        <tissue evidence="9">Leaf</tissue>
    </source>
</reference>
<dbReference type="GO" id="GO:0015211">
    <property type="term" value="F:purine nucleoside transmembrane transporter activity"/>
    <property type="evidence" value="ECO:0007669"/>
    <property type="project" value="UniProtKB-UniRule"/>
</dbReference>
<evidence type="ECO:0000256" key="1">
    <source>
        <dbReference type="ARBA" id="ARBA00004141"/>
    </source>
</evidence>
<organism evidence="9 10">
    <name type="scientific">Ceratopteris richardii</name>
    <name type="common">Triangle waterfern</name>
    <dbReference type="NCBI Taxonomy" id="49495"/>
    <lineage>
        <taxon>Eukaryota</taxon>
        <taxon>Viridiplantae</taxon>
        <taxon>Streptophyta</taxon>
        <taxon>Embryophyta</taxon>
        <taxon>Tracheophyta</taxon>
        <taxon>Polypodiopsida</taxon>
        <taxon>Polypodiidae</taxon>
        <taxon>Polypodiales</taxon>
        <taxon>Pteridineae</taxon>
        <taxon>Pteridaceae</taxon>
        <taxon>Parkerioideae</taxon>
        <taxon>Ceratopteris</taxon>
    </lineage>
</organism>
<dbReference type="GO" id="GO:0005345">
    <property type="term" value="F:purine nucleobase transmembrane transporter activity"/>
    <property type="evidence" value="ECO:0007669"/>
    <property type="project" value="UniProtKB-UniRule"/>
</dbReference>
<feature type="transmembrane region" description="Helical" evidence="7">
    <location>
        <begin position="303"/>
        <end position="321"/>
    </location>
</feature>